<evidence type="ECO:0000256" key="3">
    <source>
        <dbReference type="ARBA" id="ARBA00022475"/>
    </source>
</evidence>
<feature type="region of interest" description="Disordered" evidence="8">
    <location>
        <begin position="88"/>
        <end position="112"/>
    </location>
</feature>
<comment type="subcellular location">
    <subcellularLocation>
        <location evidence="1">Cell inner membrane</location>
        <topology evidence="1">Multi-pass membrane protein</topology>
    </subcellularLocation>
</comment>
<dbReference type="InterPro" id="IPR010771">
    <property type="entry name" value="IgaA"/>
</dbReference>
<sequence>MRLKNALVNLGNSKDWDALVKRANAGKLDGVNVLLRPVSAESLNNLVATSTAPFITHETARAAQSLNSPAPGGFLIVSDEGSDFVDQPWPSASLTTTRRKNSGTLSRNWHKC</sequence>
<protein>
    <submittedName>
        <fullName evidence="9">Membrane protein IgaA</fullName>
    </submittedName>
</protein>
<accession>A0A376Y399</accession>
<comment type="similarity">
    <text evidence="2">Belongs to the IgaA family.</text>
</comment>
<dbReference type="GO" id="GO:0005886">
    <property type="term" value="C:plasma membrane"/>
    <property type="evidence" value="ECO:0007669"/>
    <property type="project" value="UniProtKB-SubCell"/>
</dbReference>
<keyword evidence="4" id="KW-0997">Cell inner membrane</keyword>
<dbReference type="AlphaFoldDB" id="A0A376Y399"/>
<evidence type="ECO:0000313" key="10">
    <source>
        <dbReference type="Proteomes" id="UP000254785"/>
    </source>
</evidence>
<keyword evidence="7" id="KW-0472">Membrane</keyword>
<keyword evidence="3" id="KW-1003">Cell membrane</keyword>
<evidence type="ECO:0000256" key="1">
    <source>
        <dbReference type="ARBA" id="ARBA00004429"/>
    </source>
</evidence>
<evidence type="ECO:0000256" key="8">
    <source>
        <dbReference type="SAM" id="MobiDB-lite"/>
    </source>
</evidence>
<keyword evidence="6" id="KW-1133">Transmembrane helix</keyword>
<gene>
    <name evidence="9" type="primary">yrfF_2</name>
    <name evidence="9" type="ORF">NCTC9117_00623</name>
</gene>
<evidence type="ECO:0000313" key="9">
    <source>
        <dbReference type="EMBL" id="STJ78103.1"/>
    </source>
</evidence>
<evidence type="ECO:0000256" key="2">
    <source>
        <dbReference type="ARBA" id="ARBA00009494"/>
    </source>
</evidence>
<proteinExistence type="inferred from homology"/>
<evidence type="ECO:0000256" key="7">
    <source>
        <dbReference type="ARBA" id="ARBA00023136"/>
    </source>
</evidence>
<dbReference type="Proteomes" id="UP000254785">
    <property type="component" value="Unassembled WGS sequence"/>
</dbReference>
<keyword evidence="5" id="KW-0812">Transmembrane</keyword>
<feature type="compositionally biased region" description="Polar residues" evidence="8">
    <location>
        <begin position="90"/>
        <end position="112"/>
    </location>
</feature>
<evidence type="ECO:0000256" key="5">
    <source>
        <dbReference type="ARBA" id="ARBA00022692"/>
    </source>
</evidence>
<dbReference type="EMBL" id="UGDC01000003">
    <property type="protein sequence ID" value="STJ78103.1"/>
    <property type="molecule type" value="Genomic_DNA"/>
</dbReference>
<organism evidence="9 10">
    <name type="scientific">Escherichia coli</name>
    <dbReference type="NCBI Taxonomy" id="562"/>
    <lineage>
        <taxon>Bacteria</taxon>
        <taxon>Pseudomonadati</taxon>
        <taxon>Pseudomonadota</taxon>
        <taxon>Gammaproteobacteria</taxon>
        <taxon>Enterobacterales</taxon>
        <taxon>Enterobacteriaceae</taxon>
        <taxon>Escherichia</taxon>
    </lineage>
</organism>
<evidence type="ECO:0000256" key="6">
    <source>
        <dbReference type="ARBA" id="ARBA00022989"/>
    </source>
</evidence>
<dbReference type="Pfam" id="PF07095">
    <property type="entry name" value="IgaA"/>
    <property type="match status" value="1"/>
</dbReference>
<evidence type="ECO:0000256" key="4">
    <source>
        <dbReference type="ARBA" id="ARBA00022519"/>
    </source>
</evidence>
<reference evidence="9 10" key="1">
    <citation type="submission" date="2018-06" db="EMBL/GenBank/DDBJ databases">
        <authorList>
            <consortium name="Pathogen Informatics"/>
            <person name="Doyle S."/>
        </authorList>
    </citation>
    <scope>NUCLEOTIDE SEQUENCE [LARGE SCALE GENOMIC DNA]</scope>
    <source>
        <strain evidence="9 10">NCTC9117</strain>
    </source>
</reference>
<name>A0A376Y399_ECOLX</name>